<dbReference type="Proteomes" id="UP000585721">
    <property type="component" value="Unassembled WGS sequence"/>
</dbReference>
<sequence>MKCVLVSAGVAQLQLELQALNDDPEIRFIMMLLAVQTDIAHEKINHLLVTNSKPVIGGVFPYVLYDKSLLASGIVLIGFSCPYSMAVIPELSKNGQMEAELQRQLPWQNTGRGTLFTFVHGMSSGVQRLIDGLFNQYGLEINYIGGGCGSLKKLNQPCVITPQGILSDAAVLVMADVPSGIGVAHGWQSISRAFKVTEVEGNEIISIDWRPAIDVYRNVVEDHSGIRFSEIPFSEIARAYPFGIAKLADELVIRDPIALNGQRIVCVGDVRRGSYVHVMHGKPDYVSAAAGRARQKAAENLKGRAPNLMLFMDCISRVLFLGELFAREISNVSMPGVPLAGALTVGEIANCGYDYLELYNKTSVVGLLASDTSGTN</sequence>
<dbReference type="InterPro" id="IPR019494">
    <property type="entry name" value="FIST_C"/>
</dbReference>
<dbReference type="Pfam" id="PF10442">
    <property type="entry name" value="FIST_C"/>
    <property type="match status" value="1"/>
</dbReference>
<evidence type="ECO:0000313" key="3">
    <source>
        <dbReference type="EMBL" id="MBB6055717.1"/>
    </source>
</evidence>
<dbReference type="SMART" id="SM01204">
    <property type="entry name" value="FIST_C"/>
    <property type="match status" value="1"/>
</dbReference>
<proteinExistence type="predicted"/>
<dbReference type="SMART" id="SM00897">
    <property type="entry name" value="FIST"/>
    <property type="match status" value="1"/>
</dbReference>
<comment type="caution">
    <text evidence="3">The sequence shown here is derived from an EMBL/GenBank/DDBJ whole genome shotgun (WGS) entry which is preliminary data.</text>
</comment>
<evidence type="ECO:0000259" key="1">
    <source>
        <dbReference type="SMART" id="SM00897"/>
    </source>
</evidence>
<dbReference type="InterPro" id="IPR013702">
    <property type="entry name" value="FIST_domain_N"/>
</dbReference>
<organism evidence="3 4">
    <name type="scientific">Tolumonas osonensis</name>
    <dbReference type="NCBI Taxonomy" id="675874"/>
    <lineage>
        <taxon>Bacteria</taxon>
        <taxon>Pseudomonadati</taxon>
        <taxon>Pseudomonadota</taxon>
        <taxon>Gammaproteobacteria</taxon>
        <taxon>Aeromonadales</taxon>
        <taxon>Aeromonadaceae</taxon>
        <taxon>Tolumonas</taxon>
    </lineage>
</organism>
<dbReference type="PANTHER" id="PTHR40252">
    <property type="entry name" value="BLR0328 PROTEIN"/>
    <property type="match status" value="1"/>
</dbReference>
<dbReference type="AlphaFoldDB" id="A0A841GDQ4"/>
<dbReference type="PANTHER" id="PTHR40252:SF2">
    <property type="entry name" value="BLR0328 PROTEIN"/>
    <property type="match status" value="1"/>
</dbReference>
<feature type="domain" description="FIST" evidence="1">
    <location>
        <begin position="25"/>
        <end position="211"/>
    </location>
</feature>
<gene>
    <name evidence="3" type="ORF">HNR75_001635</name>
</gene>
<name>A0A841GDQ4_9GAMM</name>
<dbReference type="RefSeq" id="WP_188026468.1">
    <property type="nucleotide sequence ID" value="NZ_JACHGR010000005.1"/>
</dbReference>
<feature type="domain" description="FIST C-domain" evidence="2">
    <location>
        <begin position="212"/>
        <end position="351"/>
    </location>
</feature>
<evidence type="ECO:0000313" key="4">
    <source>
        <dbReference type="Proteomes" id="UP000585721"/>
    </source>
</evidence>
<accession>A0A841GDQ4</accession>
<keyword evidence="4" id="KW-1185">Reference proteome</keyword>
<dbReference type="Pfam" id="PF08495">
    <property type="entry name" value="FIST"/>
    <property type="match status" value="1"/>
</dbReference>
<evidence type="ECO:0008006" key="5">
    <source>
        <dbReference type="Google" id="ProtNLM"/>
    </source>
</evidence>
<reference evidence="3 4" key="1">
    <citation type="submission" date="2020-08" db="EMBL/GenBank/DDBJ databases">
        <title>Genomic Encyclopedia of Type Strains, Phase IV (KMG-IV): sequencing the most valuable type-strain genomes for metagenomic binning, comparative biology and taxonomic classification.</title>
        <authorList>
            <person name="Goeker M."/>
        </authorList>
    </citation>
    <scope>NUCLEOTIDE SEQUENCE [LARGE SCALE GENOMIC DNA]</scope>
    <source>
        <strain evidence="3 4">DSM 22975</strain>
    </source>
</reference>
<evidence type="ECO:0000259" key="2">
    <source>
        <dbReference type="SMART" id="SM01204"/>
    </source>
</evidence>
<dbReference type="EMBL" id="JACHGR010000005">
    <property type="protein sequence ID" value="MBB6055717.1"/>
    <property type="molecule type" value="Genomic_DNA"/>
</dbReference>
<protein>
    <recommendedName>
        <fullName evidence="5">Histidine kinase</fullName>
    </recommendedName>
</protein>